<feature type="non-terminal residue" evidence="1">
    <location>
        <position position="1"/>
    </location>
</feature>
<proteinExistence type="predicted"/>
<protein>
    <submittedName>
        <fullName evidence="1">Uncharacterized protein</fullName>
    </submittedName>
</protein>
<evidence type="ECO:0000313" key="1">
    <source>
        <dbReference type="EMBL" id="KKR41046.1"/>
    </source>
</evidence>
<comment type="caution">
    <text evidence="1">The sequence shown here is derived from an EMBL/GenBank/DDBJ whole genome shotgun (WGS) entry which is preliminary data.</text>
</comment>
<reference evidence="1 2" key="1">
    <citation type="journal article" date="2015" name="Nature">
        <title>rRNA introns, odd ribosomes, and small enigmatic genomes across a large radiation of phyla.</title>
        <authorList>
            <person name="Brown C.T."/>
            <person name="Hug L.A."/>
            <person name="Thomas B.C."/>
            <person name="Sharon I."/>
            <person name="Castelle C.J."/>
            <person name="Singh A."/>
            <person name="Wilkins M.J."/>
            <person name="Williams K.H."/>
            <person name="Banfield J.F."/>
        </authorList>
    </citation>
    <scope>NUCLEOTIDE SEQUENCE [LARGE SCALE GENOMIC DNA]</scope>
</reference>
<sequence length="48" mass="5133">GFIVNDPGTTQGNGMIYSFDTLKQAAADWNNSAKTMDATIKIALILSK</sequence>
<name>A0A0G0QUK5_9BACT</name>
<accession>A0A0G0QUK5</accession>
<organism evidence="1 2">
    <name type="scientific">Candidatus Yanofskybacteria bacterium GW2011_GWE2_40_11</name>
    <dbReference type="NCBI Taxonomy" id="1619033"/>
    <lineage>
        <taxon>Bacteria</taxon>
        <taxon>Candidatus Yanofskyibacteriota</taxon>
    </lineage>
</organism>
<dbReference type="EMBL" id="LBXZ01000002">
    <property type="protein sequence ID" value="KKR41046.1"/>
    <property type="molecule type" value="Genomic_DNA"/>
</dbReference>
<gene>
    <name evidence="1" type="ORF">UT75_C0002G0083</name>
</gene>
<evidence type="ECO:0000313" key="2">
    <source>
        <dbReference type="Proteomes" id="UP000034072"/>
    </source>
</evidence>
<dbReference type="Proteomes" id="UP000034072">
    <property type="component" value="Unassembled WGS sequence"/>
</dbReference>
<dbReference type="AlphaFoldDB" id="A0A0G0QUK5"/>